<comment type="subcellular location">
    <subcellularLocation>
        <location evidence="1">Secreted</location>
    </subcellularLocation>
</comment>
<dbReference type="OrthoDB" id="2615003at2"/>
<name>A0A2N3LMK4_9BACI</name>
<evidence type="ECO:0000256" key="1">
    <source>
        <dbReference type="ARBA" id="ARBA00004613"/>
    </source>
</evidence>
<dbReference type="EMBL" id="PIQO01000003">
    <property type="protein sequence ID" value="PKR85836.1"/>
    <property type="molecule type" value="Genomic_DNA"/>
</dbReference>
<evidence type="ECO:0000256" key="2">
    <source>
        <dbReference type="ARBA" id="ARBA00022525"/>
    </source>
</evidence>
<keyword evidence="2" id="KW-0964">Secreted</keyword>
<proteinExistence type="predicted"/>
<dbReference type="Pfam" id="PF07737">
    <property type="entry name" value="ATLF"/>
    <property type="match status" value="1"/>
</dbReference>
<organism evidence="4 5">
    <name type="scientific">Heyndrickxia camelliae</name>
    <dbReference type="NCBI Taxonomy" id="1707093"/>
    <lineage>
        <taxon>Bacteria</taxon>
        <taxon>Bacillati</taxon>
        <taxon>Bacillota</taxon>
        <taxon>Bacilli</taxon>
        <taxon>Bacillales</taxon>
        <taxon>Bacillaceae</taxon>
        <taxon>Heyndrickxia</taxon>
    </lineage>
</organism>
<dbReference type="PROSITE" id="PS51995">
    <property type="entry name" value="ATLF"/>
    <property type="match status" value="1"/>
</dbReference>
<sequence>MRKKIAYLFVLCAILLLGLSKPSLDGILLMNSALYSSVHLHSEALLGDMVVLPKQSNYDKEEVRKILTRLNYLPPSILEKADNKGIKIKLFVGKLTDNPSAAYLKGKTPRGYQNHSIKWDDVPGIGGSKIVLVKIGYSDKGKGHGSVNLELHELAHSLEHYLYNGKKVQAFIPIWKSEASKLFPGNDYFISYQEEYFAECFAMFYYSNETKMQLKKFAPMTYQFISSLS</sequence>
<dbReference type="SUPFAM" id="SSF55486">
    <property type="entry name" value="Metalloproteases ('zincins'), catalytic domain"/>
    <property type="match status" value="1"/>
</dbReference>
<keyword evidence="5" id="KW-1185">Reference proteome</keyword>
<dbReference type="InterPro" id="IPR024079">
    <property type="entry name" value="MetalloPept_cat_dom_sf"/>
</dbReference>
<dbReference type="AlphaFoldDB" id="A0A2N3LMK4"/>
<feature type="domain" description="ATLF-like" evidence="3">
    <location>
        <begin position="43"/>
        <end position="229"/>
    </location>
</feature>
<gene>
    <name evidence="4" type="ORF">CWO92_05525</name>
</gene>
<dbReference type="CDD" id="cd20183">
    <property type="entry name" value="M34_PPEP"/>
    <property type="match status" value="1"/>
</dbReference>
<dbReference type="RefSeq" id="WP_101353208.1">
    <property type="nucleotide sequence ID" value="NZ_PIQO01000003.1"/>
</dbReference>
<protein>
    <submittedName>
        <fullName evidence="4">Toxin</fullName>
    </submittedName>
</protein>
<evidence type="ECO:0000313" key="5">
    <source>
        <dbReference type="Proteomes" id="UP000233440"/>
    </source>
</evidence>
<dbReference type="InterPro" id="IPR014781">
    <property type="entry name" value="Anthrax_toxin_lethal/edema_N/C"/>
</dbReference>
<dbReference type="InterPro" id="IPR047568">
    <property type="entry name" value="ATLF-like_dom"/>
</dbReference>
<dbReference type="GO" id="GO:0005576">
    <property type="term" value="C:extracellular region"/>
    <property type="evidence" value="ECO:0007669"/>
    <property type="project" value="UniProtKB-SubCell"/>
</dbReference>
<accession>A0A2N3LMK4</accession>
<evidence type="ECO:0000313" key="4">
    <source>
        <dbReference type="EMBL" id="PKR85836.1"/>
    </source>
</evidence>
<comment type="caution">
    <text evidence="4">The sequence shown here is derived from an EMBL/GenBank/DDBJ whole genome shotgun (WGS) entry which is preliminary data.</text>
</comment>
<evidence type="ECO:0000259" key="3">
    <source>
        <dbReference type="PROSITE" id="PS51995"/>
    </source>
</evidence>
<dbReference type="GO" id="GO:0008237">
    <property type="term" value="F:metallopeptidase activity"/>
    <property type="evidence" value="ECO:0007669"/>
    <property type="project" value="InterPro"/>
</dbReference>
<reference evidence="4 5" key="1">
    <citation type="submission" date="2017-11" db="EMBL/GenBank/DDBJ databases">
        <title>Bacillus camelliae sp. nov., isolated from pu'er tea.</title>
        <authorList>
            <person name="Niu L."/>
        </authorList>
    </citation>
    <scope>NUCLEOTIDE SEQUENCE [LARGE SCALE GENOMIC DNA]</scope>
    <source>
        <strain evidence="4 5">7578-1</strain>
    </source>
</reference>
<dbReference type="Gene3D" id="3.40.390.10">
    <property type="entry name" value="Collagenase (Catalytic Domain)"/>
    <property type="match status" value="1"/>
</dbReference>
<dbReference type="Proteomes" id="UP000233440">
    <property type="component" value="Unassembled WGS sequence"/>
</dbReference>